<evidence type="ECO:0000313" key="1">
    <source>
        <dbReference type="EMBL" id="KAI5318858.1"/>
    </source>
</evidence>
<organism evidence="1 2">
    <name type="scientific">Prunus dulcis</name>
    <name type="common">Almond</name>
    <name type="synonym">Amygdalus dulcis</name>
    <dbReference type="NCBI Taxonomy" id="3755"/>
    <lineage>
        <taxon>Eukaryota</taxon>
        <taxon>Viridiplantae</taxon>
        <taxon>Streptophyta</taxon>
        <taxon>Embryophyta</taxon>
        <taxon>Tracheophyta</taxon>
        <taxon>Spermatophyta</taxon>
        <taxon>Magnoliopsida</taxon>
        <taxon>eudicotyledons</taxon>
        <taxon>Gunneridae</taxon>
        <taxon>Pentapetalae</taxon>
        <taxon>rosids</taxon>
        <taxon>fabids</taxon>
        <taxon>Rosales</taxon>
        <taxon>Rosaceae</taxon>
        <taxon>Amygdaloideae</taxon>
        <taxon>Amygdaleae</taxon>
        <taxon>Prunus</taxon>
    </lineage>
</organism>
<protein>
    <recommendedName>
        <fullName evidence="3">DUF4219 domain-containing protein</fullName>
    </recommendedName>
</protein>
<gene>
    <name evidence="1" type="ORF">L3X38_038566</name>
</gene>
<dbReference type="EMBL" id="JAJFAZ020000007">
    <property type="protein sequence ID" value="KAI5318858.1"/>
    <property type="molecule type" value="Genomic_DNA"/>
</dbReference>
<comment type="caution">
    <text evidence="1">The sequence shown here is derived from an EMBL/GenBank/DDBJ whole genome shotgun (WGS) entry which is preliminary data.</text>
</comment>
<evidence type="ECO:0008006" key="3">
    <source>
        <dbReference type="Google" id="ProtNLM"/>
    </source>
</evidence>
<dbReference type="AlphaFoldDB" id="A0AAD4V5U0"/>
<sequence length="172" mass="19539">MAGSSTTELSTPIFNGENYEFWSIRMKTILKSHGLWDLVENGFDASDPKKEKKKIEDSQVAEVEKPTMAEILMKDARALGLISGAVSDPIFPRIVNEETSKGAGDILKQEFRGDKQVKSVKLQGLRREFEYTHMKDSESLSVYLARLFDIMNQMKSYGEDLSRERVVQKIVD</sequence>
<evidence type="ECO:0000313" key="2">
    <source>
        <dbReference type="Proteomes" id="UP001054821"/>
    </source>
</evidence>
<keyword evidence="2" id="KW-1185">Reference proteome</keyword>
<accession>A0AAD4V5U0</accession>
<reference evidence="1 2" key="1">
    <citation type="journal article" date="2022" name="G3 (Bethesda)">
        <title>Whole-genome sequence and methylome profiling of the almond [Prunus dulcis (Mill.) D.A. Webb] cultivar 'Nonpareil'.</title>
        <authorList>
            <person name="D'Amico-Willman K.M."/>
            <person name="Ouma W.Z."/>
            <person name="Meulia T."/>
            <person name="Sideli G.M."/>
            <person name="Gradziel T.M."/>
            <person name="Fresnedo-Ramirez J."/>
        </authorList>
    </citation>
    <scope>NUCLEOTIDE SEQUENCE [LARGE SCALE GENOMIC DNA]</scope>
    <source>
        <strain evidence="1">Clone GOH B32 T37-40</strain>
    </source>
</reference>
<dbReference type="PANTHER" id="PTHR35317:SF35">
    <property type="entry name" value="DUF4219 DOMAIN-CONTAINING PROTEIN"/>
    <property type="match status" value="1"/>
</dbReference>
<dbReference type="Pfam" id="PF14223">
    <property type="entry name" value="Retrotran_gag_2"/>
    <property type="match status" value="1"/>
</dbReference>
<dbReference type="Proteomes" id="UP001054821">
    <property type="component" value="Chromosome 7"/>
</dbReference>
<proteinExistence type="predicted"/>
<dbReference type="PANTHER" id="PTHR35317">
    <property type="entry name" value="OS04G0629600 PROTEIN"/>
    <property type="match status" value="1"/>
</dbReference>
<name>A0AAD4V5U0_PRUDU</name>